<dbReference type="SUPFAM" id="SSF56784">
    <property type="entry name" value="HAD-like"/>
    <property type="match status" value="1"/>
</dbReference>
<dbReference type="AlphaFoldDB" id="A0A7W0HQ07"/>
<dbReference type="InterPro" id="IPR006439">
    <property type="entry name" value="HAD-SF_hydro_IA"/>
</dbReference>
<dbReference type="NCBIfam" id="TIGR01549">
    <property type="entry name" value="HAD-SF-IA-v1"/>
    <property type="match status" value="1"/>
</dbReference>
<dbReference type="GO" id="GO:0044281">
    <property type="term" value="P:small molecule metabolic process"/>
    <property type="evidence" value="ECO:0007669"/>
    <property type="project" value="UniProtKB-ARBA"/>
</dbReference>
<evidence type="ECO:0000313" key="5">
    <source>
        <dbReference type="Proteomes" id="UP000530928"/>
    </source>
</evidence>
<keyword evidence="2 4" id="KW-0378">Hydrolase</keyword>
<dbReference type="Gene3D" id="1.10.150.520">
    <property type="match status" value="1"/>
</dbReference>
<dbReference type="Proteomes" id="UP000530928">
    <property type="component" value="Unassembled WGS sequence"/>
</dbReference>
<reference evidence="4 5" key="1">
    <citation type="submission" date="2020-07" db="EMBL/GenBank/DDBJ databases">
        <title>Genomic Encyclopedia of Type Strains, Phase IV (KMG-IV): sequencing the most valuable type-strain genomes for metagenomic binning, comparative biology and taxonomic classification.</title>
        <authorList>
            <person name="Goeker M."/>
        </authorList>
    </citation>
    <scope>NUCLEOTIDE SEQUENCE [LARGE SCALE GENOMIC DNA]</scope>
    <source>
        <strain evidence="4 5">DSM 45533</strain>
    </source>
</reference>
<dbReference type="InterPro" id="IPR023214">
    <property type="entry name" value="HAD_sf"/>
</dbReference>
<evidence type="ECO:0000256" key="2">
    <source>
        <dbReference type="ARBA" id="ARBA00022801"/>
    </source>
</evidence>
<dbReference type="InterPro" id="IPR036412">
    <property type="entry name" value="HAD-like_sf"/>
</dbReference>
<dbReference type="EMBL" id="JACDUR010000003">
    <property type="protein sequence ID" value="MBA2891415.1"/>
    <property type="molecule type" value="Genomic_DNA"/>
</dbReference>
<accession>A0A7W0HQ07</accession>
<evidence type="ECO:0000313" key="4">
    <source>
        <dbReference type="EMBL" id="MBA2891415.1"/>
    </source>
</evidence>
<protein>
    <submittedName>
        <fullName evidence="4">Putative hydrolase of the HAD superfamily</fullName>
    </submittedName>
</protein>
<comment type="cofactor">
    <cofactor evidence="1">
        <name>Mg(2+)</name>
        <dbReference type="ChEBI" id="CHEBI:18420"/>
    </cofactor>
</comment>
<sequence>MAELALFDLDNTLVDRLAAFRRWVSEFTQEQGLTPEDAAWMIDLDADGSTPMDEFFTALRDRFDLSDSPEALWKAYRARLPELVTCPPEVLAGLRQLREAGWRLGIVTNGMPDNQTGKIRHAGLAELVDGWAISGEERIRKPDARLFRIAAERCGASLADGGWMVGDDPVMDMVGGHFAGLTTVWIDRGVRPWPVDGLRPGHVVADAIGAIKVLLGE</sequence>
<keyword evidence="3" id="KW-0460">Magnesium</keyword>
<dbReference type="GO" id="GO:0016787">
    <property type="term" value="F:hydrolase activity"/>
    <property type="evidence" value="ECO:0007669"/>
    <property type="project" value="UniProtKB-KW"/>
</dbReference>
<name>A0A7W0HQ07_9ACTN</name>
<dbReference type="RefSeq" id="WP_181610215.1">
    <property type="nucleotide sequence ID" value="NZ_BAABAM010000002.1"/>
</dbReference>
<keyword evidence="5" id="KW-1185">Reference proteome</keyword>
<dbReference type="SFLD" id="SFLDS00003">
    <property type="entry name" value="Haloacid_Dehalogenase"/>
    <property type="match status" value="1"/>
</dbReference>
<dbReference type="InterPro" id="IPR041492">
    <property type="entry name" value="HAD_2"/>
</dbReference>
<dbReference type="Pfam" id="PF13419">
    <property type="entry name" value="HAD_2"/>
    <property type="match status" value="1"/>
</dbReference>
<evidence type="ECO:0000256" key="3">
    <source>
        <dbReference type="ARBA" id="ARBA00022842"/>
    </source>
</evidence>
<dbReference type="InterPro" id="IPR051400">
    <property type="entry name" value="HAD-like_hydrolase"/>
</dbReference>
<dbReference type="PRINTS" id="PR00413">
    <property type="entry name" value="HADHALOGNASE"/>
</dbReference>
<evidence type="ECO:0000256" key="1">
    <source>
        <dbReference type="ARBA" id="ARBA00001946"/>
    </source>
</evidence>
<dbReference type="Gene3D" id="3.40.50.1000">
    <property type="entry name" value="HAD superfamily/HAD-like"/>
    <property type="match status" value="1"/>
</dbReference>
<dbReference type="PANTHER" id="PTHR46470">
    <property type="entry name" value="N-ACYLNEURAMINATE-9-PHOSPHATASE"/>
    <property type="match status" value="1"/>
</dbReference>
<dbReference type="SFLD" id="SFLDG01129">
    <property type="entry name" value="C1.5:_HAD__Beta-PGM__Phosphata"/>
    <property type="match status" value="1"/>
</dbReference>
<comment type="caution">
    <text evidence="4">The sequence shown here is derived from an EMBL/GenBank/DDBJ whole genome shotgun (WGS) entry which is preliminary data.</text>
</comment>
<proteinExistence type="predicted"/>
<dbReference type="PANTHER" id="PTHR46470:SF4">
    <property type="entry name" value="5-AMINO-6-(5-PHOSPHO-D-RIBITYLAMINO)URACIL PHOSPHATASE YIGB"/>
    <property type="match status" value="1"/>
</dbReference>
<gene>
    <name evidence="4" type="ORF">HNR30_002756</name>
</gene>
<organism evidence="4 5">
    <name type="scientific">Nonomuraea soli</name>
    <dbReference type="NCBI Taxonomy" id="1032476"/>
    <lineage>
        <taxon>Bacteria</taxon>
        <taxon>Bacillati</taxon>
        <taxon>Actinomycetota</taxon>
        <taxon>Actinomycetes</taxon>
        <taxon>Streptosporangiales</taxon>
        <taxon>Streptosporangiaceae</taxon>
        <taxon>Nonomuraea</taxon>
    </lineage>
</organism>